<name>A0AAV7JB65_9METZ</name>
<dbReference type="EMBL" id="JAKMXF010000365">
    <property type="protein sequence ID" value="KAI6645938.1"/>
    <property type="molecule type" value="Genomic_DNA"/>
</dbReference>
<protein>
    <recommendedName>
        <fullName evidence="3">Arf-GAP domain-containing protein</fullName>
    </recommendedName>
</protein>
<sequence length="220" mass="24761">MKGNDVCCDCLAPDPEWASINLGTVICVHCSSVHRQLGTHISRIKSLELDEWTILQLSLVSSIGNNLARSVWEATSELNGYAPPDYACCTRKVRETWIRLKYEERAFLRNVYKDTNLLREKLISSVERGDLQDVYSLLPYCTPEVLNYQDPTNKQTVLHTSVIADSSLIALLLVWNHIDSQLEDTHGKRAIEYAHSPLCDVLAHLTSACPIHPIKSFVAV</sequence>
<evidence type="ECO:0000256" key="1">
    <source>
        <dbReference type="ARBA" id="ARBA00022771"/>
    </source>
</evidence>
<dbReference type="SUPFAM" id="SSF57863">
    <property type="entry name" value="ArfGap/RecO-like zinc finger"/>
    <property type="match status" value="1"/>
</dbReference>
<dbReference type="GO" id="GO:0003924">
    <property type="term" value="F:GTPase activity"/>
    <property type="evidence" value="ECO:0007669"/>
    <property type="project" value="TreeGrafter"/>
</dbReference>
<dbReference type="InterPro" id="IPR051282">
    <property type="entry name" value="Arf-GAP_GTPase_ANK_PH"/>
</dbReference>
<dbReference type="Gene3D" id="1.10.220.150">
    <property type="entry name" value="Arf GTPase activating protein"/>
    <property type="match status" value="1"/>
</dbReference>
<dbReference type="InterPro" id="IPR037278">
    <property type="entry name" value="ARFGAP/RecO"/>
</dbReference>
<dbReference type="PRINTS" id="PR00405">
    <property type="entry name" value="REVINTRACTNG"/>
</dbReference>
<gene>
    <name evidence="4" type="ORF">LOD99_13195</name>
</gene>
<dbReference type="GO" id="GO:0005096">
    <property type="term" value="F:GTPase activator activity"/>
    <property type="evidence" value="ECO:0007669"/>
    <property type="project" value="InterPro"/>
</dbReference>
<dbReference type="AlphaFoldDB" id="A0AAV7JB65"/>
<dbReference type="InterPro" id="IPR038508">
    <property type="entry name" value="ArfGAP_dom_sf"/>
</dbReference>
<reference evidence="4 5" key="1">
    <citation type="journal article" date="2023" name="BMC Biol.">
        <title>The compact genome of the sponge Oopsacas minuta (Hexactinellida) is lacking key metazoan core genes.</title>
        <authorList>
            <person name="Santini S."/>
            <person name="Schenkelaars Q."/>
            <person name="Jourda C."/>
            <person name="Duchesne M."/>
            <person name="Belahbib H."/>
            <person name="Rocher C."/>
            <person name="Selva M."/>
            <person name="Riesgo A."/>
            <person name="Vervoort M."/>
            <person name="Leys S.P."/>
            <person name="Kodjabachian L."/>
            <person name="Le Bivic A."/>
            <person name="Borchiellini C."/>
            <person name="Claverie J.M."/>
            <person name="Renard E."/>
        </authorList>
    </citation>
    <scope>NUCLEOTIDE SEQUENCE [LARGE SCALE GENOMIC DNA]</scope>
    <source>
        <strain evidence="4">SPO-2</strain>
    </source>
</reference>
<comment type="caution">
    <text evidence="4">The sequence shown here is derived from an EMBL/GenBank/DDBJ whole genome shotgun (WGS) entry which is preliminary data.</text>
</comment>
<dbReference type="PANTHER" id="PTHR45819">
    <property type="entry name" value="CENTAURIN-GAMMA-1A"/>
    <property type="match status" value="1"/>
</dbReference>
<dbReference type="SMART" id="SM00105">
    <property type="entry name" value="ArfGap"/>
    <property type="match status" value="1"/>
</dbReference>
<dbReference type="PROSITE" id="PS50115">
    <property type="entry name" value="ARFGAP"/>
    <property type="match status" value="1"/>
</dbReference>
<keyword evidence="1 2" id="KW-0479">Metal-binding</keyword>
<accession>A0AAV7JB65</accession>
<dbReference type="InterPro" id="IPR001164">
    <property type="entry name" value="ArfGAP_dom"/>
</dbReference>
<keyword evidence="1 2" id="KW-0863">Zinc-finger</keyword>
<proteinExistence type="predicted"/>
<evidence type="ECO:0000313" key="5">
    <source>
        <dbReference type="Proteomes" id="UP001165289"/>
    </source>
</evidence>
<feature type="domain" description="Arf-GAP" evidence="3">
    <location>
        <begin position="1"/>
        <end position="115"/>
    </location>
</feature>
<evidence type="ECO:0000256" key="2">
    <source>
        <dbReference type="PROSITE-ProRule" id="PRU00288"/>
    </source>
</evidence>
<keyword evidence="5" id="KW-1185">Reference proteome</keyword>
<dbReference type="PANTHER" id="PTHR45819:SF5">
    <property type="entry name" value="CENTAURIN-GAMMA-1A"/>
    <property type="match status" value="1"/>
</dbReference>
<dbReference type="Proteomes" id="UP001165289">
    <property type="component" value="Unassembled WGS sequence"/>
</dbReference>
<dbReference type="Pfam" id="PF01412">
    <property type="entry name" value="ArfGap"/>
    <property type="match status" value="1"/>
</dbReference>
<organism evidence="4 5">
    <name type="scientific">Oopsacas minuta</name>
    <dbReference type="NCBI Taxonomy" id="111878"/>
    <lineage>
        <taxon>Eukaryota</taxon>
        <taxon>Metazoa</taxon>
        <taxon>Porifera</taxon>
        <taxon>Hexactinellida</taxon>
        <taxon>Hexasterophora</taxon>
        <taxon>Lyssacinosida</taxon>
        <taxon>Leucopsacidae</taxon>
        <taxon>Oopsacas</taxon>
    </lineage>
</organism>
<keyword evidence="1 2" id="KW-0862">Zinc</keyword>
<evidence type="ECO:0000313" key="4">
    <source>
        <dbReference type="EMBL" id="KAI6645938.1"/>
    </source>
</evidence>
<evidence type="ECO:0000259" key="3">
    <source>
        <dbReference type="PROSITE" id="PS50115"/>
    </source>
</evidence>
<dbReference type="GO" id="GO:0008270">
    <property type="term" value="F:zinc ion binding"/>
    <property type="evidence" value="ECO:0007669"/>
    <property type="project" value="UniProtKB-KW"/>
</dbReference>